<name>A0AAE6II61_LEUCA</name>
<gene>
    <name evidence="1" type="ORF">FGL89_00035</name>
</gene>
<accession>A0AAE6II61</accession>
<dbReference type="GeneID" id="61186106"/>
<protein>
    <submittedName>
        <fullName evidence="1">Uncharacterized protein</fullName>
    </submittedName>
</protein>
<dbReference type="AlphaFoldDB" id="A0AAE6II61"/>
<dbReference type="RefSeq" id="WP_014974501.1">
    <property type="nucleotide sequence ID" value="NZ_CP042374.1"/>
</dbReference>
<proteinExistence type="predicted"/>
<reference evidence="1 2" key="1">
    <citation type="submission" date="2019-06" db="EMBL/GenBank/DDBJ databases">
        <title>Genome analyses of bacteria isolated from kimchi.</title>
        <authorList>
            <person name="Lee S."/>
            <person name="Ahn S."/>
            <person name="Roh S."/>
        </authorList>
    </citation>
    <scope>NUCLEOTIDE SEQUENCE [LARGE SCALE GENOMIC DNA]</scope>
    <source>
        <strain evidence="1 2">CBA3620</strain>
    </source>
</reference>
<evidence type="ECO:0000313" key="1">
    <source>
        <dbReference type="EMBL" id="QEA32635.1"/>
    </source>
</evidence>
<organism evidence="1 2">
    <name type="scientific">Leuconostoc carnosum</name>
    <dbReference type="NCBI Taxonomy" id="1252"/>
    <lineage>
        <taxon>Bacteria</taxon>
        <taxon>Bacillati</taxon>
        <taxon>Bacillota</taxon>
        <taxon>Bacilli</taxon>
        <taxon>Lactobacillales</taxon>
        <taxon>Lactobacillaceae</taxon>
        <taxon>Leuconostoc</taxon>
    </lineage>
</organism>
<sequence>MKTLSISPEKLLTILLGQPVELNLDYTGLLLLAAEKNTKYHLPSEMAGSIIYIENHDNTFVSLVHPFNVPTQNQLFDVDDNLIHREPYNWFGPQSVVIEKKMQDFAAQYDGPTTESGAIPRHFIPDNIAEPVILSDNYWQDYAKFVNDTDGRFASELKPMFNI</sequence>
<dbReference type="EMBL" id="CP042374">
    <property type="protein sequence ID" value="QEA32635.1"/>
    <property type="molecule type" value="Genomic_DNA"/>
</dbReference>
<dbReference type="Proteomes" id="UP000321332">
    <property type="component" value="Chromosome"/>
</dbReference>
<dbReference type="OMA" id="REPYNWF"/>
<evidence type="ECO:0000313" key="2">
    <source>
        <dbReference type="Proteomes" id="UP000321332"/>
    </source>
</evidence>